<gene>
    <name evidence="2" type="ORF">CPLU01_12197</name>
</gene>
<feature type="compositionally biased region" description="Basic and acidic residues" evidence="1">
    <location>
        <begin position="281"/>
        <end position="290"/>
    </location>
</feature>
<organism evidence="2 3">
    <name type="scientific">Colletotrichum plurivorum</name>
    <dbReference type="NCBI Taxonomy" id="2175906"/>
    <lineage>
        <taxon>Eukaryota</taxon>
        <taxon>Fungi</taxon>
        <taxon>Dikarya</taxon>
        <taxon>Ascomycota</taxon>
        <taxon>Pezizomycotina</taxon>
        <taxon>Sordariomycetes</taxon>
        <taxon>Hypocreomycetidae</taxon>
        <taxon>Glomerellales</taxon>
        <taxon>Glomerellaceae</taxon>
        <taxon>Colletotrichum</taxon>
        <taxon>Colletotrichum orchidearum species complex</taxon>
    </lineage>
</organism>
<protein>
    <submittedName>
        <fullName evidence="2">Uncharacterized protein</fullName>
    </submittedName>
</protein>
<dbReference type="AlphaFoldDB" id="A0A8H6JZX2"/>
<feature type="region of interest" description="Disordered" evidence="1">
    <location>
        <begin position="210"/>
        <end position="251"/>
    </location>
</feature>
<reference evidence="2" key="1">
    <citation type="journal article" date="2020" name="Phytopathology">
        <title>Genome Sequence Resources of Colletotrichum truncatum, C. plurivorum, C. musicola, and C. sojae: Four Species Pathogenic to Soybean (Glycine max).</title>
        <authorList>
            <person name="Rogerio F."/>
            <person name="Boufleur T.R."/>
            <person name="Ciampi-Guillardi M."/>
            <person name="Sukno S.A."/>
            <person name="Thon M.R."/>
            <person name="Massola Junior N.S."/>
            <person name="Baroncelli R."/>
        </authorList>
    </citation>
    <scope>NUCLEOTIDE SEQUENCE</scope>
    <source>
        <strain evidence="2">LFN00145</strain>
    </source>
</reference>
<feature type="region of interest" description="Disordered" evidence="1">
    <location>
        <begin position="268"/>
        <end position="312"/>
    </location>
</feature>
<dbReference type="EMBL" id="WIGO01000245">
    <property type="protein sequence ID" value="KAF6822133.1"/>
    <property type="molecule type" value="Genomic_DNA"/>
</dbReference>
<keyword evidence="3" id="KW-1185">Reference proteome</keyword>
<accession>A0A8H6JZX2</accession>
<feature type="compositionally biased region" description="Basic and acidic residues" evidence="1">
    <location>
        <begin position="297"/>
        <end position="306"/>
    </location>
</feature>
<feature type="compositionally biased region" description="Polar residues" evidence="1">
    <location>
        <begin position="346"/>
        <end position="357"/>
    </location>
</feature>
<dbReference type="Proteomes" id="UP000654918">
    <property type="component" value="Unassembled WGS sequence"/>
</dbReference>
<comment type="caution">
    <text evidence="2">The sequence shown here is derived from an EMBL/GenBank/DDBJ whole genome shotgun (WGS) entry which is preliminary data.</text>
</comment>
<feature type="region of interest" description="Disordered" evidence="1">
    <location>
        <begin position="331"/>
        <end position="363"/>
    </location>
</feature>
<proteinExistence type="predicted"/>
<evidence type="ECO:0000256" key="1">
    <source>
        <dbReference type="SAM" id="MobiDB-lite"/>
    </source>
</evidence>
<sequence>MKPRLQLSTHYHESLLRWQGGSRDIESICGIALVTDDGTFLNVLLFRDRKEKWKLRFNWGLPEEKEQLPLSSLDYGSSASEGTVRGLTAVNARKRSSTLQTSDTISPSSKRQALDESFDMGDFLGDHICPGLYDSSFTVPGNPDPAKDARSQADLTWTPSSFLGFLEIPETPQSLLLQSVDTTKDASEYAELLWMSQFVDLDQGSDSGFVLSNDRHAGSPSLSSPQAEKPPCDSGPVHSEETAPVEDDYSLDGSDEMEMAQMMDALVEKSPPPSEAPNTDGDSKSADGQESHIPQEPVHRSERTDPGDIAAEPDLLDEDVDWDLVTASMSKSTPTPAVTCDAEPTTPATTLSPNSTPIARPPFPANIRDRSVVVGLSTTMSMRTCFRVGELLNTHAKCAREKQDVVMELFARVTYSSRESAARTQHFQLRDLYTDRQPFLSGVFKDWKSGGSIDEHTQALTGHGGKDKLCRCVCKMADDKKTATGRSAQILSIRETTWDEVHEALRIISRDAGSENGVREDVTSSAT</sequence>
<evidence type="ECO:0000313" key="2">
    <source>
        <dbReference type="EMBL" id="KAF6822133.1"/>
    </source>
</evidence>
<evidence type="ECO:0000313" key="3">
    <source>
        <dbReference type="Proteomes" id="UP000654918"/>
    </source>
</evidence>
<name>A0A8H6JZX2_9PEZI</name>